<dbReference type="Gene3D" id="3.40.190.10">
    <property type="entry name" value="Periplasmic binding protein-like II"/>
    <property type="match status" value="2"/>
</dbReference>
<keyword evidence="3" id="KW-0456">Lyase</keyword>
<keyword evidence="4" id="KW-0732">Signal</keyword>
<evidence type="ECO:0000256" key="4">
    <source>
        <dbReference type="SAM" id="SignalP"/>
    </source>
</evidence>
<feature type="signal peptide" evidence="4">
    <location>
        <begin position="1"/>
        <end position="25"/>
    </location>
</feature>
<proteinExistence type="predicted"/>
<reference evidence="5 6" key="1">
    <citation type="submission" date="2011-11" db="EMBL/GenBank/DDBJ databases">
        <title>The Noncontiguous Finished genome of Jonquetella anthropi DSM 22815.</title>
        <authorList>
            <consortium name="US DOE Joint Genome Institute (JGI-PGF)"/>
            <person name="Lucas S."/>
            <person name="Copeland A."/>
            <person name="Lapidus A."/>
            <person name="Glavina del Rio T."/>
            <person name="Dalin E."/>
            <person name="Tice H."/>
            <person name="Bruce D."/>
            <person name="Goodwin L."/>
            <person name="Pitluck S."/>
            <person name="Peters L."/>
            <person name="Mikhailova N."/>
            <person name="Held B."/>
            <person name="Kyrpides N."/>
            <person name="Mavromatis K."/>
            <person name="Ivanova N."/>
            <person name="Markowitz V."/>
            <person name="Cheng J.-F."/>
            <person name="Hugenholtz P."/>
            <person name="Woyke T."/>
            <person name="Wu D."/>
            <person name="Gronow S."/>
            <person name="Wellnitz S."/>
            <person name="Brambilla E."/>
            <person name="Klenk H.-P."/>
            <person name="Eisen J.A."/>
        </authorList>
    </citation>
    <scope>NUCLEOTIDE SEQUENCE [LARGE SCALE GENOMIC DNA]</scope>
    <source>
        <strain evidence="5 6">DSM 22815</strain>
    </source>
</reference>
<keyword evidence="2" id="KW-0474">Menaquinone biosynthesis</keyword>
<evidence type="ECO:0000256" key="2">
    <source>
        <dbReference type="ARBA" id="ARBA00022428"/>
    </source>
</evidence>
<keyword evidence="6" id="KW-1185">Reference proteome</keyword>
<dbReference type="PANTHER" id="PTHR30024:SF46">
    <property type="entry name" value="ABC TRANSPORTER, SUBSTRATE-BINDING LIPOPROTEIN"/>
    <property type="match status" value="1"/>
</dbReference>
<dbReference type="eggNOG" id="COG0715">
    <property type="taxonomic scope" value="Bacteria"/>
</dbReference>
<dbReference type="InterPro" id="IPR027024">
    <property type="entry name" value="UCP027386_ABC_sbc_TM0202"/>
</dbReference>
<dbReference type="UniPathway" id="UPA00079"/>
<evidence type="ECO:0000313" key="6">
    <source>
        <dbReference type="Proteomes" id="UP000003806"/>
    </source>
</evidence>
<feature type="chain" id="PRO_5003540833" evidence="4">
    <location>
        <begin position="26"/>
        <end position="321"/>
    </location>
</feature>
<dbReference type="PANTHER" id="PTHR30024">
    <property type="entry name" value="ALIPHATIC SULFONATES-BINDING PROTEIN-RELATED"/>
    <property type="match status" value="1"/>
</dbReference>
<dbReference type="RefSeq" id="WP_008522931.1">
    <property type="nucleotide sequence ID" value="NZ_CM001376.1"/>
</dbReference>
<dbReference type="EMBL" id="CM001376">
    <property type="protein sequence ID" value="EHM13245.1"/>
    <property type="molecule type" value="Genomic_DNA"/>
</dbReference>
<name>H0UKN6_9BACT</name>
<dbReference type="Pfam" id="PF02621">
    <property type="entry name" value="VitK2_biosynth"/>
    <property type="match status" value="1"/>
</dbReference>
<dbReference type="HOGENOM" id="CLU_062584_0_0_0"/>
<dbReference type="GO" id="GO:0009234">
    <property type="term" value="P:menaquinone biosynthetic process"/>
    <property type="evidence" value="ECO:0007669"/>
    <property type="project" value="UniProtKB-UniPathway"/>
</dbReference>
<dbReference type="SUPFAM" id="SSF53850">
    <property type="entry name" value="Periplasmic binding protein-like II"/>
    <property type="match status" value="1"/>
</dbReference>
<dbReference type="GO" id="GO:0016829">
    <property type="term" value="F:lyase activity"/>
    <property type="evidence" value="ECO:0007669"/>
    <property type="project" value="UniProtKB-KW"/>
</dbReference>
<dbReference type="Proteomes" id="UP000003806">
    <property type="component" value="Chromosome"/>
</dbReference>
<comment type="pathway">
    <text evidence="1">Quinol/quinone metabolism; menaquinone biosynthesis.</text>
</comment>
<dbReference type="PIRSF" id="PIRSF027386">
    <property type="entry name" value="UCP027386_ABC_sbc_TM0202"/>
    <property type="match status" value="1"/>
</dbReference>
<evidence type="ECO:0000256" key="3">
    <source>
        <dbReference type="ARBA" id="ARBA00023239"/>
    </source>
</evidence>
<dbReference type="InterPro" id="IPR003773">
    <property type="entry name" value="Menaquinone_biosynth"/>
</dbReference>
<gene>
    <name evidence="5" type="ORF">JonanDRAFT_0871</name>
</gene>
<accession>H0UKN6</accession>
<sequence>MLRKKFMSAALAVVMSFALSALGMAEPSAPVRLAGLKGPTSMGMVKLLSDNEAGKAKNAYDFVMNASGVELSQKLLAGEVDLAAVPSNLAAVLYNKTSGKIKVIAVNTLGVLYVVSTDESVKSLEDLKGKTIMATGKGQVPEITLRALLKAANIDPDKDVTIEFKSEPTEVVGLLAKDGGIAMLPQPFVTAASAKVNGLRVVLDLSQEWEKLQGSPVVTGVTVVRKDFLDANKDKVDEFLSEDKDSIEYVNANPDEASALIEKFGIVKAAIAKKALPKCNIHYADGEEMKKMLSCYFEVLLKENPASLGGKLPDDEFYYAK</sequence>
<evidence type="ECO:0000313" key="5">
    <source>
        <dbReference type="EMBL" id="EHM13245.1"/>
    </source>
</evidence>
<evidence type="ECO:0000256" key="1">
    <source>
        <dbReference type="ARBA" id="ARBA00004863"/>
    </source>
</evidence>
<dbReference type="STRING" id="885272.JonanDRAFT_0871"/>
<protein>
    <submittedName>
        <fullName evidence="5">ABC-type nitrate/sulfonate/bicarbonate transport system, periplasmic component</fullName>
    </submittedName>
</protein>
<organism evidence="5 6">
    <name type="scientific">Jonquetella anthropi DSM 22815</name>
    <dbReference type="NCBI Taxonomy" id="885272"/>
    <lineage>
        <taxon>Bacteria</taxon>
        <taxon>Thermotogati</taxon>
        <taxon>Synergistota</taxon>
        <taxon>Synergistia</taxon>
        <taxon>Synergistales</taxon>
        <taxon>Dethiosulfovibrionaceae</taxon>
        <taxon>Jonquetella</taxon>
    </lineage>
</organism>
<dbReference type="AlphaFoldDB" id="H0UKN6"/>